<evidence type="ECO:0000256" key="3">
    <source>
        <dbReference type="ARBA" id="ARBA00022575"/>
    </source>
</evidence>
<dbReference type="InterPro" id="IPR004136">
    <property type="entry name" value="NMO"/>
</dbReference>
<dbReference type="Pfam" id="PF03060">
    <property type="entry name" value="NMO"/>
    <property type="match status" value="1"/>
</dbReference>
<evidence type="ECO:0000313" key="10">
    <source>
        <dbReference type="EMBL" id="MFN0254031.1"/>
    </source>
</evidence>
<dbReference type="GO" id="GO:0016491">
    <property type="term" value="F:oxidoreductase activity"/>
    <property type="evidence" value="ECO:0007669"/>
    <property type="project" value="UniProtKB-KW"/>
</dbReference>
<gene>
    <name evidence="10" type="ORF">E6A44_000500</name>
</gene>
<dbReference type="Gene3D" id="3.20.20.70">
    <property type="entry name" value="Aldolase class I"/>
    <property type="match status" value="1"/>
</dbReference>
<comment type="similarity">
    <text evidence="2">Belongs to the nitronate monooxygenase family. NMO class I subfamily.</text>
</comment>
<evidence type="ECO:0000256" key="2">
    <source>
        <dbReference type="ARBA" id="ARBA00009881"/>
    </source>
</evidence>
<dbReference type="InterPro" id="IPR013785">
    <property type="entry name" value="Aldolase_TIM"/>
</dbReference>
<organism evidence="10 11">
    <name type="scientific">Pedobacter ureilyticus</name>
    <dbReference type="NCBI Taxonomy" id="1393051"/>
    <lineage>
        <taxon>Bacteria</taxon>
        <taxon>Pseudomonadati</taxon>
        <taxon>Bacteroidota</taxon>
        <taxon>Sphingobacteriia</taxon>
        <taxon>Sphingobacteriales</taxon>
        <taxon>Sphingobacteriaceae</taxon>
        <taxon>Pedobacter</taxon>
    </lineage>
</organism>
<evidence type="ECO:0000256" key="1">
    <source>
        <dbReference type="ARBA" id="ARBA00001917"/>
    </source>
</evidence>
<dbReference type="EMBL" id="SSHJ02000001">
    <property type="protein sequence ID" value="MFN0254031.1"/>
    <property type="molecule type" value="Genomic_DNA"/>
</dbReference>
<dbReference type="SUPFAM" id="SSF51412">
    <property type="entry name" value="Inosine monophosphate dehydrogenase (IMPDH)"/>
    <property type="match status" value="1"/>
</dbReference>
<evidence type="ECO:0000256" key="5">
    <source>
        <dbReference type="ARBA" id="ARBA00022643"/>
    </source>
</evidence>
<dbReference type="PANTHER" id="PTHR42747:SF3">
    <property type="entry name" value="NITRONATE MONOOXYGENASE-RELATED"/>
    <property type="match status" value="1"/>
</dbReference>
<dbReference type="Proteomes" id="UP001517247">
    <property type="component" value="Unassembled WGS sequence"/>
</dbReference>
<evidence type="ECO:0000256" key="6">
    <source>
        <dbReference type="ARBA" id="ARBA00023002"/>
    </source>
</evidence>
<sequence length="354" mass="38629">MTNRKAITDILKIKHPIVQAPMLGVSTPEMAAVVSNEGGLGSLAVGGLSPVVTRDLIRKTKSLTNQPFAVNLFTHEIPAYAESELEPMRNFLIELAHKRGYSLNKEALTSFKFYNHLDQIDILVEEGIAVVSFTFGCLDAQSIGILKQNNCILIGTATCVEEALYLEEQKIDLITVQGIEAGGHRGTFINDISLPQVGLFSLLPQIKKAVKLPIIAAGGINSVETMKAAFDLGADALQIGTAFIGTKESIAISSYKEKLLKTKDTDTTLTRAFSGRWARGIRNEMMAEIEQSGIAVPPYPLQNSLTAMFRKLAQQNNDSDYTNLWAGQNAAQVKGKSTKQVFEGLMGFYYSLHD</sequence>
<comment type="caution">
    <text evidence="10">The sequence shown here is derived from an EMBL/GenBank/DDBJ whole genome shotgun (WGS) entry which is preliminary data.</text>
</comment>
<accession>A0ABW9J4B9</accession>
<proteinExistence type="inferred from homology"/>
<keyword evidence="6 10" id="KW-0560">Oxidoreductase</keyword>
<evidence type="ECO:0000256" key="8">
    <source>
        <dbReference type="ARBA" id="ARBA00031155"/>
    </source>
</evidence>
<comment type="cofactor">
    <cofactor evidence="1">
        <name>FMN</name>
        <dbReference type="ChEBI" id="CHEBI:58210"/>
    </cofactor>
</comment>
<evidence type="ECO:0000313" key="11">
    <source>
        <dbReference type="Proteomes" id="UP001517247"/>
    </source>
</evidence>
<keyword evidence="3" id="KW-0216">Detoxification</keyword>
<evidence type="ECO:0000256" key="4">
    <source>
        <dbReference type="ARBA" id="ARBA00022630"/>
    </source>
</evidence>
<keyword evidence="7" id="KW-0503">Monooxygenase</keyword>
<reference evidence="10 11" key="1">
    <citation type="submission" date="2024-12" db="EMBL/GenBank/DDBJ databases">
        <authorList>
            <person name="Hu S."/>
        </authorList>
    </citation>
    <scope>NUCLEOTIDE SEQUENCE [LARGE SCALE GENOMIC DNA]</scope>
    <source>
        <strain evidence="10 11">THG-T11</strain>
    </source>
</reference>
<dbReference type="RefSeq" id="WP_138721219.1">
    <property type="nucleotide sequence ID" value="NZ_SSHJ02000001.1"/>
</dbReference>
<keyword evidence="11" id="KW-1185">Reference proteome</keyword>
<dbReference type="CDD" id="cd04730">
    <property type="entry name" value="NPD_like"/>
    <property type="match status" value="1"/>
</dbReference>
<keyword evidence="5" id="KW-0288">FMN</keyword>
<protein>
    <recommendedName>
        <fullName evidence="8">Propionate 3-nitronate monooxygenase</fullName>
    </recommendedName>
</protein>
<name>A0ABW9J4B9_9SPHI</name>
<dbReference type="PANTHER" id="PTHR42747">
    <property type="entry name" value="NITRONATE MONOOXYGENASE-RELATED"/>
    <property type="match status" value="1"/>
</dbReference>
<comment type="catalytic activity">
    <reaction evidence="9">
        <text>3 propionate 3-nitronate + 3 O2 + H2O = 3 3-oxopropanoate + 2 nitrate + nitrite + H2O2 + 3 H(+)</text>
        <dbReference type="Rhea" id="RHEA:57332"/>
        <dbReference type="ChEBI" id="CHEBI:15377"/>
        <dbReference type="ChEBI" id="CHEBI:15378"/>
        <dbReference type="ChEBI" id="CHEBI:15379"/>
        <dbReference type="ChEBI" id="CHEBI:16240"/>
        <dbReference type="ChEBI" id="CHEBI:16301"/>
        <dbReference type="ChEBI" id="CHEBI:17632"/>
        <dbReference type="ChEBI" id="CHEBI:33190"/>
        <dbReference type="ChEBI" id="CHEBI:136067"/>
    </reaction>
</comment>
<evidence type="ECO:0000256" key="7">
    <source>
        <dbReference type="ARBA" id="ARBA00023033"/>
    </source>
</evidence>
<evidence type="ECO:0000256" key="9">
    <source>
        <dbReference type="ARBA" id="ARBA00049401"/>
    </source>
</evidence>
<keyword evidence="4" id="KW-0285">Flavoprotein</keyword>